<accession>A0A5B0DPV6</accession>
<feature type="signal peptide" evidence="1">
    <location>
        <begin position="1"/>
        <end position="26"/>
    </location>
</feature>
<dbReference type="EMBL" id="VTWH01000005">
    <property type="protein sequence ID" value="KAA0968516.1"/>
    <property type="molecule type" value="Genomic_DNA"/>
</dbReference>
<dbReference type="Pfam" id="PF06776">
    <property type="entry name" value="IalB"/>
    <property type="match status" value="1"/>
</dbReference>
<dbReference type="Gene3D" id="2.60.40.1880">
    <property type="entry name" value="Invasion associated locus B (IalB) protein"/>
    <property type="match status" value="1"/>
</dbReference>
<organism evidence="2 3">
    <name type="scientific">Aureimonas fodinaquatilis</name>
    <dbReference type="NCBI Taxonomy" id="2565783"/>
    <lineage>
        <taxon>Bacteria</taxon>
        <taxon>Pseudomonadati</taxon>
        <taxon>Pseudomonadota</taxon>
        <taxon>Alphaproteobacteria</taxon>
        <taxon>Hyphomicrobiales</taxon>
        <taxon>Aurantimonadaceae</taxon>
        <taxon>Aureimonas</taxon>
    </lineage>
</organism>
<dbReference type="OrthoDB" id="9814802at2"/>
<feature type="chain" id="PRO_5022985681" evidence="1">
    <location>
        <begin position="27"/>
        <end position="180"/>
    </location>
</feature>
<dbReference type="Proteomes" id="UP000324738">
    <property type="component" value="Unassembled WGS sequence"/>
</dbReference>
<proteinExistence type="predicted"/>
<reference evidence="2 3" key="1">
    <citation type="submission" date="2019-08" db="EMBL/GenBank/DDBJ databases">
        <title>Aureimonas fodiniaquatilis sp. nov., isolated from a coal mine wastewater.</title>
        <authorList>
            <person name="Kim W."/>
        </authorList>
    </citation>
    <scope>NUCLEOTIDE SEQUENCE [LARGE SCALE GENOMIC DNA]</scope>
    <source>
        <strain evidence="2 3">CAU 1482</strain>
    </source>
</reference>
<evidence type="ECO:0000313" key="3">
    <source>
        <dbReference type="Proteomes" id="UP000324738"/>
    </source>
</evidence>
<evidence type="ECO:0000256" key="1">
    <source>
        <dbReference type="SAM" id="SignalP"/>
    </source>
</evidence>
<comment type="caution">
    <text evidence="2">The sequence shown here is derived from an EMBL/GenBank/DDBJ whole genome shotgun (WGS) entry which is preliminary data.</text>
</comment>
<keyword evidence="3" id="KW-1185">Reference proteome</keyword>
<keyword evidence="1" id="KW-0732">Signal</keyword>
<dbReference type="InterPro" id="IPR010642">
    <property type="entry name" value="Invasion_prot_B"/>
</dbReference>
<dbReference type="AlphaFoldDB" id="A0A5B0DPV6"/>
<evidence type="ECO:0000313" key="2">
    <source>
        <dbReference type="EMBL" id="KAA0968516.1"/>
    </source>
</evidence>
<gene>
    <name evidence="2" type="ORF">FPY71_16650</name>
</gene>
<name>A0A5B0DPV6_9HYPH</name>
<protein>
    <submittedName>
        <fullName evidence="2">Invasion associated locus B family protein</fullName>
    </submittedName>
</protein>
<sequence length="180" mass="18830">MGFATKLARFAIPAALCAFPHTPALAQNATTGLPNGATSINETYDEWIVTCLNGPNGKACSLAQIQNDQKSGQRALAIQLQSSAETATGVLLLPFGLQLSEGVTMAIDEATPLEKGAFSTCLPQGCMVPLNFDAEKLAALKTGKLLQLAARPMGAAEDAKLQISLKGFNAALNRVQELSK</sequence>
<dbReference type="InterPro" id="IPR038696">
    <property type="entry name" value="IalB_sf"/>
</dbReference>
<dbReference type="RefSeq" id="WP_149301465.1">
    <property type="nucleotide sequence ID" value="NZ_VTWH01000005.1"/>
</dbReference>